<dbReference type="EMBL" id="HACG01040350">
    <property type="protein sequence ID" value="CEK87215.1"/>
    <property type="molecule type" value="Transcribed_RNA"/>
</dbReference>
<gene>
    <name evidence="2" type="primary">ORF158009</name>
</gene>
<accession>A0A0B7B509</accession>
<name>A0A0B7B509_9EUPU</name>
<evidence type="ECO:0000313" key="2">
    <source>
        <dbReference type="EMBL" id="CEK87215.1"/>
    </source>
</evidence>
<dbReference type="AlphaFoldDB" id="A0A0B7B509"/>
<evidence type="ECO:0000256" key="1">
    <source>
        <dbReference type="SAM" id="MobiDB-lite"/>
    </source>
</evidence>
<feature type="region of interest" description="Disordered" evidence="1">
    <location>
        <begin position="1"/>
        <end position="59"/>
    </location>
</feature>
<feature type="compositionally biased region" description="Basic and acidic residues" evidence="1">
    <location>
        <begin position="7"/>
        <end position="59"/>
    </location>
</feature>
<organism evidence="2">
    <name type="scientific">Arion vulgaris</name>
    <dbReference type="NCBI Taxonomy" id="1028688"/>
    <lineage>
        <taxon>Eukaryota</taxon>
        <taxon>Metazoa</taxon>
        <taxon>Spiralia</taxon>
        <taxon>Lophotrochozoa</taxon>
        <taxon>Mollusca</taxon>
        <taxon>Gastropoda</taxon>
        <taxon>Heterobranchia</taxon>
        <taxon>Euthyneura</taxon>
        <taxon>Panpulmonata</taxon>
        <taxon>Eupulmonata</taxon>
        <taxon>Stylommatophora</taxon>
        <taxon>Helicina</taxon>
        <taxon>Arionoidea</taxon>
        <taxon>Arionidae</taxon>
        <taxon>Arion</taxon>
    </lineage>
</organism>
<feature type="non-terminal residue" evidence="2">
    <location>
        <position position="1"/>
    </location>
</feature>
<sequence length="59" mass="6853">IGTVSSCRDDHELQVISDRHPATVSKIKDEKQTNYRNMECKDNEPSRKARKHQEENGKN</sequence>
<proteinExistence type="predicted"/>
<reference evidence="2" key="1">
    <citation type="submission" date="2014-12" db="EMBL/GenBank/DDBJ databases">
        <title>Insight into the proteome of Arion vulgaris.</title>
        <authorList>
            <person name="Aradska J."/>
            <person name="Bulat T."/>
            <person name="Smidak R."/>
            <person name="Sarate P."/>
            <person name="Gangsoo J."/>
            <person name="Sialana F."/>
            <person name="Bilban M."/>
            <person name="Lubec G."/>
        </authorList>
    </citation>
    <scope>NUCLEOTIDE SEQUENCE</scope>
    <source>
        <tissue evidence="2">Skin</tissue>
    </source>
</reference>
<protein>
    <submittedName>
        <fullName evidence="2">Uncharacterized protein</fullName>
    </submittedName>
</protein>